<keyword evidence="3" id="KW-1185">Reference proteome</keyword>
<reference evidence="2" key="2">
    <citation type="submission" date="2020-09" db="EMBL/GenBank/DDBJ databases">
        <authorList>
            <person name="Sun Q."/>
            <person name="Ohkuma M."/>
        </authorList>
    </citation>
    <scope>NUCLEOTIDE SEQUENCE</scope>
    <source>
        <strain evidence="2">JCM 4391</strain>
    </source>
</reference>
<accession>A0A918M7G9</accession>
<dbReference type="SUPFAM" id="SSF55729">
    <property type="entry name" value="Acyl-CoA N-acyltransferases (Nat)"/>
    <property type="match status" value="1"/>
</dbReference>
<proteinExistence type="predicted"/>
<protein>
    <recommendedName>
        <fullName evidence="1">N-acetyltransferase domain-containing protein</fullName>
    </recommendedName>
</protein>
<feature type="domain" description="N-acetyltransferase" evidence="1">
    <location>
        <begin position="6"/>
        <end position="168"/>
    </location>
</feature>
<dbReference type="EMBL" id="BMTP01000041">
    <property type="protein sequence ID" value="GGU68910.1"/>
    <property type="molecule type" value="Genomic_DNA"/>
</dbReference>
<dbReference type="InterPro" id="IPR016181">
    <property type="entry name" value="Acyl_CoA_acyltransferase"/>
</dbReference>
<dbReference type="AlphaFoldDB" id="A0A918M7G9"/>
<evidence type="ECO:0000313" key="3">
    <source>
        <dbReference type="Proteomes" id="UP000636661"/>
    </source>
</evidence>
<dbReference type="Pfam" id="PF00583">
    <property type="entry name" value="Acetyltransf_1"/>
    <property type="match status" value="1"/>
</dbReference>
<reference evidence="2" key="1">
    <citation type="journal article" date="2014" name="Int. J. Syst. Evol. Microbiol.">
        <title>Complete genome sequence of Corynebacterium casei LMG S-19264T (=DSM 44701T), isolated from a smear-ripened cheese.</title>
        <authorList>
            <consortium name="US DOE Joint Genome Institute (JGI-PGF)"/>
            <person name="Walter F."/>
            <person name="Albersmeier A."/>
            <person name="Kalinowski J."/>
            <person name="Ruckert C."/>
        </authorList>
    </citation>
    <scope>NUCLEOTIDE SEQUENCE</scope>
    <source>
        <strain evidence="2">JCM 4391</strain>
    </source>
</reference>
<dbReference type="Proteomes" id="UP000636661">
    <property type="component" value="Unassembled WGS sequence"/>
</dbReference>
<name>A0A918M7G9_9ACTN</name>
<evidence type="ECO:0000259" key="1">
    <source>
        <dbReference type="PROSITE" id="PS51186"/>
    </source>
</evidence>
<evidence type="ECO:0000313" key="2">
    <source>
        <dbReference type="EMBL" id="GGU68910.1"/>
    </source>
</evidence>
<dbReference type="GO" id="GO:0016747">
    <property type="term" value="F:acyltransferase activity, transferring groups other than amino-acyl groups"/>
    <property type="evidence" value="ECO:0007669"/>
    <property type="project" value="InterPro"/>
</dbReference>
<dbReference type="Gene3D" id="3.40.630.30">
    <property type="match status" value="1"/>
</dbReference>
<dbReference type="RefSeq" id="WP_189554955.1">
    <property type="nucleotide sequence ID" value="NZ_BMTP01000041.1"/>
</dbReference>
<gene>
    <name evidence="2" type="ORF">GCM10010274_66390</name>
</gene>
<dbReference type="PROSITE" id="PS51186">
    <property type="entry name" value="GNAT"/>
    <property type="match status" value="1"/>
</dbReference>
<organism evidence="2 3">
    <name type="scientific">Streptomyces lavendofoliae</name>
    <dbReference type="NCBI Taxonomy" id="67314"/>
    <lineage>
        <taxon>Bacteria</taxon>
        <taxon>Bacillati</taxon>
        <taxon>Actinomycetota</taxon>
        <taxon>Actinomycetes</taxon>
        <taxon>Kitasatosporales</taxon>
        <taxon>Streptomycetaceae</taxon>
        <taxon>Streptomyces</taxon>
    </lineage>
</organism>
<comment type="caution">
    <text evidence="2">The sequence shown here is derived from an EMBL/GenBank/DDBJ whole genome shotgun (WGS) entry which is preliminary data.</text>
</comment>
<sequence>MHDDRVTIRPASPREAEVIASMWDEAGEWLKAQDVNQWQYPANREKIARDIDLVHAYVARRDGEYLGTITVDEFADPEFWLPNDAPSSALYAHRMIVRRAAEIPALGTALLDWASEKAALLGKAWLRVDAWKTNAKLGGYYESQGFEHVRTVDLPHRNSGALYQRPAGSIRGGGPRYLALEVPRFDENGNPEWGWSSEA</sequence>
<dbReference type="InterPro" id="IPR000182">
    <property type="entry name" value="GNAT_dom"/>
</dbReference>